<keyword evidence="2" id="KW-1185">Reference proteome</keyword>
<reference evidence="1 2" key="1">
    <citation type="submission" date="2014-06" db="EMBL/GenBank/DDBJ databases">
        <title>Shewanella sp. YQH10.</title>
        <authorList>
            <person name="Liu Y."/>
            <person name="Zeng R."/>
        </authorList>
    </citation>
    <scope>NUCLEOTIDE SEQUENCE [LARGE SCALE GENOMIC DNA]</scope>
    <source>
        <strain evidence="1 2">YQH10</strain>
    </source>
</reference>
<organism evidence="1 2">
    <name type="scientific">Shewanella mangrovi</name>
    <dbReference type="NCBI Taxonomy" id="1515746"/>
    <lineage>
        <taxon>Bacteria</taxon>
        <taxon>Pseudomonadati</taxon>
        <taxon>Pseudomonadota</taxon>
        <taxon>Gammaproteobacteria</taxon>
        <taxon>Alteromonadales</taxon>
        <taxon>Shewanellaceae</taxon>
        <taxon>Shewanella</taxon>
    </lineage>
</organism>
<dbReference type="eggNOG" id="ENOG5030C0K">
    <property type="taxonomic scope" value="Bacteria"/>
</dbReference>
<dbReference type="OrthoDB" id="6267576at2"/>
<evidence type="ECO:0008006" key="3">
    <source>
        <dbReference type="Google" id="ProtNLM"/>
    </source>
</evidence>
<sequence>MTTVVTELEQKNADIDALLDVLVTLPFEDEQSDILVSKLQELINDRQKMLSQFIAVEKNAESLKEQLEVTRRLELKASEIRQHRRDLMLTKSRKSRQLNVYKSVDSNR</sequence>
<evidence type="ECO:0000313" key="1">
    <source>
        <dbReference type="EMBL" id="KFZ36906.1"/>
    </source>
</evidence>
<accession>A0A094JWW6</accession>
<name>A0A094JWW6_9GAMM</name>
<dbReference type="STRING" id="1515746.HR45_13985"/>
<comment type="caution">
    <text evidence="1">The sequence shown here is derived from an EMBL/GenBank/DDBJ whole genome shotgun (WGS) entry which is preliminary data.</text>
</comment>
<evidence type="ECO:0000313" key="2">
    <source>
        <dbReference type="Proteomes" id="UP000029264"/>
    </source>
</evidence>
<dbReference type="Proteomes" id="UP000029264">
    <property type="component" value="Unassembled WGS sequence"/>
</dbReference>
<dbReference type="EMBL" id="JPEO01000011">
    <property type="protein sequence ID" value="KFZ36906.1"/>
    <property type="molecule type" value="Genomic_DNA"/>
</dbReference>
<dbReference type="RefSeq" id="WP_037443883.1">
    <property type="nucleotide sequence ID" value="NZ_JPEO01000011.1"/>
</dbReference>
<gene>
    <name evidence="1" type="ORF">HR45_13985</name>
</gene>
<proteinExistence type="predicted"/>
<protein>
    <recommendedName>
        <fullName evidence="3">Flagella biosynthesis chaperone for FliD, FliT</fullName>
    </recommendedName>
</protein>
<dbReference type="AlphaFoldDB" id="A0A094JWW6"/>